<evidence type="ECO:0000313" key="1">
    <source>
        <dbReference type="EMBL" id="MCW3787754.1"/>
    </source>
</evidence>
<dbReference type="SUPFAM" id="SSF109854">
    <property type="entry name" value="DinB/YfiT-like putative metalloenzymes"/>
    <property type="match status" value="1"/>
</dbReference>
<protein>
    <recommendedName>
        <fullName evidence="3">DinB family protein</fullName>
    </recommendedName>
</protein>
<organism evidence="1 2">
    <name type="scientific">Plebeiibacterium sediminum</name>
    <dbReference type="NCBI Taxonomy" id="2992112"/>
    <lineage>
        <taxon>Bacteria</taxon>
        <taxon>Pseudomonadati</taxon>
        <taxon>Bacteroidota</taxon>
        <taxon>Bacteroidia</taxon>
        <taxon>Marinilabiliales</taxon>
        <taxon>Marinilabiliaceae</taxon>
        <taxon>Plebeiibacterium</taxon>
    </lineage>
</organism>
<sequence>MNTQPDFTSVKTTINKCLSHWEKTLLELNDIQITQNRNKQHRNIKQILGHLIDSASNNHQRMVRLQYSKELVFPDYQQDNDLWIQLQQYEKADWFNLIQLWKYYNLHIIQMIDAVDIKKLNNTWKNFEGETTTLKQMIEGYPEHLLLHMNEIQELLEL</sequence>
<comment type="caution">
    <text evidence="1">The sequence shown here is derived from an EMBL/GenBank/DDBJ whole genome shotgun (WGS) entry which is preliminary data.</text>
</comment>
<dbReference type="Gene3D" id="1.20.120.450">
    <property type="entry name" value="dinb family like domain"/>
    <property type="match status" value="1"/>
</dbReference>
<evidence type="ECO:0000313" key="2">
    <source>
        <dbReference type="Proteomes" id="UP001209229"/>
    </source>
</evidence>
<keyword evidence="2" id="KW-1185">Reference proteome</keyword>
<proteinExistence type="predicted"/>
<evidence type="ECO:0008006" key="3">
    <source>
        <dbReference type="Google" id="ProtNLM"/>
    </source>
</evidence>
<dbReference type="RefSeq" id="WP_301191318.1">
    <property type="nucleotide sequence ID" value="NZ_JAPDPJ010000036.1"/>
</dbReference>
<dbReference type="Proteomes" id="UP001209229">
    <property type="component" value="Unassembled WGS sequence"/>
</dbReference>
<gene>
    <name evidence="1" type="ORF">OM075_14860</name>
</gene>
<dbReference type="InterPro" id="IPR034660">
    <property type="entry name" value="DinB/YfiT-like"/>
</dbReference>
<name>A0AAE3M5W4_9BACT</name>
<dbReference type="EMBL" id="JAPDPJ010000036">
    <property type="protein sequence ID" value="MCW3787754.1"/>
    <property type="molecule type" value="Genomic_DNA"/>
</dbReference>
<dbReference type="AlphaFoldDB" id="A0AAE3M5W4"/>
<reference evidence="1" key="1">
    <citation type="submission" date="2022-10" db="EMBL/GenBank/DDBJ databases">
        <authorList>
            <person name="Yu W.X."/>
        </authorList>
    </citation>
    <scope>NUCLEOTIDE SEQUENCE</scope>
    <source>
        <strain evidence="1">AAT</strain>
    </source>
</reference>
<accession>A0AAE3M5W4</accession>